<accession>A0ABQ3AQC4</accession>
<keyword evidence="3" id="KW-1185">Reference proteome</keyword>
<keyword evidence="1" id="KW-0732">Signal</keyword>
<proteinExistence type="predicted"/>
<evidence type="ECO:0000313" key="2">
    <source>
        <dbReference type="EMBL" id="GGY61415.1"/>
    </source>
</evidence>
<feature type="chain" id="PRO_5045904692" evidence="1">
    <location>
        <begin position="27"/>
        <end position="81"/>
    </location>
</feature>
<dbReference type="Proteomes" id="UP000600946">
    <property type="component" value="Unassembled WGS sequence"/>
</dbReference>
<dbReference type="EMBL" id="BMUU01000015">
    <property type="protein sequence ID" value="GGY61415.1"/>
    <property type="molecule type" value="Genomic_DNA"/>
</dbReference>
<protein>
    <submittedName>
        <fullName evidence="2">Uncharacterized protein</fullName>
    </submittedName>
</protein>
<gene>
    <name evidence="2" type="ORF">GCM10010326_65280</name>
</gene>
<sequence>MKTMQHVLIAVTLAGAALTFAGSAHGAMRSADPLQPAVPSAQSTLSYTHVSLGPGTGGSRAARLNPHDALVVEAIHTDAWR</sequence>
<evidence type="ECO:0000256" key="1">
    <source>
        <dbReference type="SAM" id="SignalP"/>
    </source>
</evidence>
<name>A0ABQ3AQC4_9ACTN</name>
<evidence type="ECO:0000313" key="3">
    <source>
        <dbReference type="Proteomes" id="UP000600946"/>
    </source>
</evidence>
<feature type="signal peptide" evidence="1">
    <location>
        <begin position="1"/>
        <end position="26"/>
    </location>
</feature>
<comment type="caution">
    <text evidence="2">The sequence shown here is derived from an EMBL/GenBank/DDBJ whole genome shotgun (WGS) entry which is preliminary data.</text>
</comment>
<organism evidence="2 3">
    <name type="scientific">Streptomyces xanthochromogenes</name>
    <dbReference type="NCBI Taxonomy" id="67384"/>
    <lineage>
        <taxon>Bacteria</taxon>
        <taxon>Bacillati</taxon>
        <taxon>Actinomycetota</taxon>
        <taxon>Actinomycetes</taxon>
        <taxon>Kitasatosporales</taxon>
        <taxon>Streptomycetaceae</taxon>
        <taxon>Streptomyces</taxon>
    </lineage>
</organism>
<reference evidence="3" key="1">
    <citation type="journal article" date="2019" name="Int. J. Syst. Evol. Microbiol.">
        <title>The Global Catalogue of Microorganisms (GCM) 10K type strain sequencing project: providing services to taxonomists for standard genome sequencing and annotation.</title>
        <authorList>
            <consortium name="The Broad Institute Genomics Platform"/>
            <consortium name="The Broad Institute Genome Sequencing Center for Infectious Disease"/>
            <person name="Wu L."/>
            <person name="Ma J."/>
        </authorList>
    </citation>
    <scope>NUCLEOTIDE SEQUENCE [LARGE SCALE GENOMIC DNA]</scope>
    <source>
        <strain evidence="3">JCM 4594</strain>
    </source>
</reference>